<name>E4Z4D0_OIKDI</name>
<dbReference type="InterPro" id="IPR019180">
    <property type="entry name" value="Oxidoreductase-like_N"/>
</dbReference>
<organism evidence="2">
    <name type="scientific">Oikopleura dioica</name>
    <name type="common">Tunicate</name>
    <dbReference type="NCBI Taxonomy" id="34765"/>
    <lineage>
        <taxon>Eukaryota</taxon>
        <taxon>Metazoa</taxon>
        <taxon>Chordata</taxon>
        <taxon>Tunicata</taxon>
        <taxon>Appendicularia</taxon>
        <taxon>Copelata</taxon>
        <taxon>Oikopleuridae</taxon>
        <taxon>Oikopleura</taxon>
    </lineage>
</organism>
<dbReference type="GO" id="GO:0005739">
    <property type="term" value="C:mitochondrion"/>
    <property type="evidence" value="ECO:0007669"/>
    <property type="project" value="TreeGrafter"/>
</dbReference>
<dbReference type="InterPro" id="IPR039251">
    <property type="entry name" value="OXLD1"/>
</dbReference>
<dbReference type="Proteomes" id="UP000011014">
    <property type="component" value="Unassembled WGS sequence"/>
</dbReference>
<evidence type="ECO:0000259" key="1">
    <source>
        <dbReference type="Pfam" id="PF09791"/>
    </source>
</evidence>
<proteinExistence type="predicted"/>
<accession>E4Z4D0</accession>
<dbReference type="PANTHER" id="PTHR21193:SF3">
    <property type="entry name" value="OXIDOREDUCTASE-LIKE DOMAIN-CONTAINING PROTEIN 1"/>
    <property type="match status" value="1"/>
</dbReference>
<gene>
    <name evidence="2" type="ORF">GSOID_T00026259001</name>
</gene>
<feature type="domain" description="Oxidoreductase-like" evidence="1">
    <location>
        <begin position="45"/>
        <end position="73"/>
    </location>
</feature>
<dbReference type="Pfam" id="PF09791">
    <property type="entry name" value="Oxidored-like"/>
    <property type="match status" value="1"/>
</dbReference>
<protein>
    <recommendedName>
        <fullName evidence="1">Oxidoreductase-like domain-containing protein</fullName>
    </recommendedName>
</protein>
<sequence>MPFRWRISPGIKFILPSKRRCSSILLRQNARAQNQSPRRFIQKTPPIEPDPDECCGSGCSNCVWLMYTDDLIEHFGKEGLEEAVKVIKAEVTDPMIQQFLLMELRLKKVK</sequence>
<reference evidence="2" key="1">
    <citation type="journal article" date="2010" name="Science">
        <title>Plasticity of animal genome architecture unmasked by rapid evolution of a pelagic tunicate.</title>
        <authorList>
            <person name="Denoeud F."/>
            <person name="Henriet S."/>
            <person name="Mungpakdee S."/>
            <person name="Aury J.M."/>
            <person name="Da Silva C."/>
            <person name="Brinkmann H."/>
            <person name="Mikhaleva J."/>
            <person name="Olsen L.C."/>
            <person name="Jubin C."/>
            <person name="Canestro C."/>
            <person name="Bouquet J.M."/>
            <person name="Danks G."/>
            <person name="Poulain J."/>
            <person name="Campsteijn C."/>
            <person name="Adamski M."/>
            <person name="Cross I."/>
            <person name="Yadetie F."/>
            <person name="Muffato M."/>
            <person name="Louis A."/>
            <person name="Butcher S."/>
            <person name="Tsagkogeorga G."/>
            <person name="Konrad A."/>
            <person name="Singh S."/>
            <person name="Jensen M.F."/>
            <person name="Cong E.H."/>
            <person name="Eikeseth-Otteraa H."/>
            <person name="Noel B."/>
            <person name="Anthouard V."/>
            <person name="Porcel B.M."/>
            <person name="Kachouri-Lafond R."/>
            <person name="Nishino A."/>
            <person name="Ugolini M."/>
            <person name="Chourrout P."/>
            <person name="Nishida H."/>
            <person name="Aasland R."/>
            <person name="Huzurbazar S."/>
            <person name="Westhof E."/>
            <person name="Delsuc F."/>
            <person name="Lehrach H."/>
            <person name="Reinhardt R."/>
            <person name="Weissenbach J."/>
            <person name="Roy S.W."/>
            <person name="Artiguenave F."/>
            <person name="Postlethwait J.H."/>
            <person name="Manak J.R."/>
            <person name="Thompson E.M."/>
            <person name="Jaillon O."/>
            <person name="Du Pasquier L."/>
            <person name="Boudinot P."/>
            <person name="Liberles D.A."/>
            <person name="Volff J.N."/>
            <person name="Philippe H."/>
            <person name="Lenhard B."/>
            <person name="Roest Crollius H."/>
            <person name="Wincker P."/>
            <person name="Chourrout D."/>
        </authorList>
    </citation>
    <scope>NUCLEOTIDE SEQUENCE [LARGE SCALE GENOMIC DNA]</scope>
</reference>
<dbReference type="EMBL" id="FN657278">
    <property type="protein sequence ID" value="CBY42558.1"/>
    <property type="molecule type" value="Genomic_DNA"/>
</dbReference>
<dbReference type="PANTHER" id="PTHR21193">
    <property type="entry name" value="OXIDOREDUCTASE-LIKE DOMAIN-CONTAINING PROTEIN 1"/>
    <property type="match status" value="1"/>
</dbReference>
<dbReference type="AlphaFoldDB" id="E4Z4D0"/>
<evidence type="ECO:0000313" key="2">
    <source>
        <dbReference type="EMBL" id="CBY42558.1"/>
    </source>
</evidence>